<comment type="caution">
    <text evidence="1">The sequence shown here is derived from an EMBL/GenBank/DDBJ whole genome shotgun (WGS) entry which is preliminary data.</text>
</comment>
<gene>
    <name evidence="1" type="ORF">ALECFALPRED_004074</name>
</gene>
<dbReference type="Proteomes" id="UP000664203">
    <property type="component" value="Unassembled WGS sequence"/>
</dbReference>
<reference evidence="1" key="1">
    <citation type="submission" date="2021-03" db="EMBL/GenBank/DDBJ databases">
        <authorList>
            <person name="Tagirdzhanova G."/>
        </authorList>
    </citation>
    <scope>NUCLEOTIDE SEQUENCE</scope>
</reference>
<accession>A0A8H3IUI8</accession>
<protein>
    <submittedName>
        <fullName evidence="1">Uncharacterized protein</fullName>
    </submittedName>
</protein>
<proteinExistence type="predicted"/>
<dbReference type="EMBL" id="CAJPDR010000252">
    <property type="protein sequence ID" value="CAF9928490.1"/>
    <property type="molecule type" value="Genomic_DNA"/>
</dbReference>
<sequence length="182" mass="21005">MNLKALAFTEMCCKFGKDKVCTETGSRQRVFIEATVDHSLWHYCLLPSPVYDPLVWSEDDKQEWLRRRHEGVEFVAYPDELSRRATICILPHAYAGRIGELQKDGEFQQVQGGLGLMSWSKINMQHLQRFGFPSEEAVIQRWWEMYFDGKIGAPELFKDLIISFIGVHSEGVKLRDGSARYG</sequence>
<evidence type="ECO:0000313" key="2">
    <source>
        <dbReference type="Proteomes" id="UP000664203"/>
    </source>
</evidence>
<keyword evidence="2" id="KW-1185">Reference proteome</keyword>
<organism evidence="1 2">
    <name type="scientific">Alectoria fallacina</name>
    <dbReference type="NCBI Taxonomy" id="1903189"/>
    <lineage>
        <taxon>Eukaryota</taxon>
        <taxon>Fungi</taxon>
        <taxon>Dikarya</taxon>
        <taxon>Ascomycota</taxon>
        <taxon>Pezizomycotina</taxon>
        <taxon>Lecanoromycetes</taxon>
        <taxon>OSLEUM clade</taxon>
        <taxon>Lecanoromycetidae</taxon>
        <taxon>Lecanorales</taxon>
        <taxon>Lecanorineae</taxon>
        <taxon>Parmeliaceae</taxon>
        <taxon>Alectoria</taxon>
    </lineage>
</organism>
<evidence type="ECO:0000313" key="1">
    <source>
        <dbReference type="EMBL" id="CAF9928490.1"/>
    </source>
</evidence>
<dbReference type="AlphaFoldDB" id="A0A8H3IUI8"/>
<name>A0A8H3IUI8_9LECA</name>